<organism evidence="1 2">
    <name type="scientific">Peribacillus simplex</name>
    <dbReference type="NCBI Taxonomy" id="1478"/>
    <lineage>
        <taxon>Bacteria</taxon>
        <taxon>Bacillati</taxon>
        <taxon>Bacillota</taxon>
        <taxon>Bacilli</taxon>
        <taxon>Bacillales</taxon>
        <taxon>Bacillaceae</taxon>
        <taxon>Peribacillus</taxon>
    </lineage>
</organism>
<proteinExistence type="predicted"/>
<evidence type="ECO:0008006" key="3">
    <source>
        <dbReference type="Google" id="ProtNLM"/>
    </source>
</evidence>
<reference evidence="1 2" key="1">
    <citation type="submission" date="2015-11" db="EMBL/GenBank/DDBJ databases">
        <title>Genome Sequence of Bacillus simplex strain VanAntwerpen2.</title>
        <authorList>
            <person name="Couger M.B."/>
        </authorList>
    </citation>
    <scope>NUCLEOTIDE SEQUENCE [LARGE SCALE GENOMIC DNA]</scope>
    <source>
        <strain evidence="1 2">VanAntwerpen02</strain>
    </source>
</reference>
<comment type="caution">
    <text evidence="1">The sequence shown here is derived from an EMBL/GenBank/DDBJ whole genome shotgun (WGS) entry which is preliminary data.</text>
</comment>
<name>A0A109N1G3_9BACI</name>
<sequence>MGKVFEDYFSELQADMVSICLEYVFERANKIYIYCSHEEGLVSNDFFYNINGKIVERHKLNDALVNEEGNANFSYDISVDRQKAVVKIINQNIKELIKLCRKYYREMPTEIKIVYDVQANKLAADYKYDLVHTNDSNKTASSIARIWFEQIKNENN</sequence>
<accession>A0A109N1G3</accession>
<dbReference type="AlphaFoldDB" id="A0A109N1G3"/>
<protein>
    <recommendedName>
        <fullName evidence="3">DUF600 domain-containing protein</fullName>
    </recommendedName>
</protein>
<dbReference type="Proteomes" id="UP000064189">
    <property type="component" value="Unassembled WGS sequence"/>
</dbReference>
<keyword evidence="2" id="KW-1185">Reference proteome</keyword>
<evidence type="ECO:0000313" key="2">
    <source>
        <dbReference type="Proteomes" id="UP000064189"/>
    </source>
</evidence>
<evidence type="ECO:0000313" key="1">
    <source>
        <dbReference type="EMBL" id="KWW21742.1"/>
    </source>
</evidence>
<dbReference type="RefSeq" id="WP_061140744.1">
    <property type="nucleotide sequence ID" value="NZ_LNNH01000010.1"/>
</dbReference>
<gene>
    <name evidence="1" type="ORF">AS888_04345</name>
</gene>
<dbReference type="EMBL" id="LNNH01000010">
    <property type="protein sequence ID" value="KWW21742.1"/>
    <property type="molecule type" value="Genomic_DNA"/>
</dbReference>